<evidence type="ECO:0000313" key="1">
    <source>
        <dbReference type="EMBL" id="KAG0412028.1"/>
    </source>
</evidence>
<reference evidence="1 2" key="1">
    <citation type="journal article" date="2020" name="Cell">
        <title>Large-Scale Comparative Analyses of Tick Genomes Elucidate Their Genetic Diversity and Vector Capacities.</title>
        <authorList>
            <consortium name="Tick Genome and Microbiome Consortium (TIGMIC)"/>
            <person name="Jia N."/>
            <person name="Wang J."/>
            <person name="Shi W."/>
            <person name="Du L."/>
            <person name="Sun Y."/>
            <person name="Zhan W."/>
            <person name="Jiang J.F."/>
            <person name="Wang Q."/>
            <person name="Zhang B."/>
            <person name="Ji P."/>
            <person name="Bell-Sakyi L."/>
            <person name="Cui X.M."/>
            <person name="Yuan T.T."/>
            <person name="Jiang B.G."/>
            <person name="Yang W.F."/>
            <person name="Lam T.T."/>
            <person name="Chang Q.C."/>
            <person name="Ding S.J."/>
            <person name="Wang X.J."/>
            <person name="Zhu J.G."/>
            <person name="Ruan X.D."/>
            <person name="Zhao L."/>
            <person name="Wei J.T."/>
            <person name="Ye R.Z."/>
            <person name="Que T.C."/>
            <person name="Du C.H."/>
            <person name="Zhou Y.H."/>
            <person name="Cheng J.X."/>
            <person name="Dai P.F."/>
            <person name="Guo W.B."/>
            <person name="Han X.H."/>
            <person name="Huang E.J."/>
            <person name="Li L.F."/>
            <person name="Wei W."/>
            <person name="Gao Y.C."/>
            <person name="Liu J.Z."/>
            <person name="Shao H.Z."/>
            <person name="Wang X."/>
            <person name="Wang C.C."/>
            <person name="Yang T.C."/>
            <person name="Huo Q.B."/>
            <person name="Li W."/>
            <person name="Chen H.Y."/>
            <person name="Chen S.E."/>
            <person name="Zhou L.G."/>
            <person name="Ni X.B."/>
            <person name="Tian J.H."/>
            <person name="Sheng Y."/>
            <person name="Liu T."/>
            <person name="Pan Y.S."/>
            <person name="Xia L.Y."/>
            <person name="Li J."/>
            <person name="Zhao F."/>
            <person name="Cao W.C."/>
        </authorList>
    </citation>
    <scope>NUCLEOTIDE SEQUENCE [LARGE SCALE GENOMIC DNA]</scope>
    <source>
        <strain evidence="1">Iper-2018</strain>
    </source>
</reference>
<proteinExistence type="predicted"/>
<comment type="caution">
    <text evidence="1">The sequence shown here is derived from an EMBL/GenBank/DDBJ whole genome shotgun (WGS) entry which is preliminary data.</text>
</comment>
<sequence length="282" mass="31825">MNFHSAHEHIAELRNIFHSHRTNAEELFSGIMKTACDAANRLGVVMSVPRQASRQTHRENYGIRSPEEYYRVAIYVPYMDSLAASLTRRFSETNAKSYRLLQLHPARMKHMSRNEFAALAEEVQNFYCIDNFKEESASWYEMWRNETGDFSSLSYPELLLRAQTFYPAVAKAVEIALALPVITCTVERSFSTLRRGRTLGDQLVSRWVLTSETPAAPSAIVDLSRMSIVEGHGQRSTQRTVRHRAGSKCSSGGGQVLLTSACPPETCHRGSRNSHARLQIGK</sequence>
<name>A0AC60NXY3_IXOPE</name>
<organism evidence="1 2">
    <name type="scientific">Ixodes persulcatus</name>
    <name type="common">Taiga tick</name>
    <dbReference type="NCBI Taxonomy" id="34615"/>
    <lineage>
        <taxon>Eukaryota</taxon>
        <taxon>Metazoa</taxon>
        <taxon>Ecdysozoa</taxon>
        <taxon>Arthropoda</taxon>
        <taxon>Chelicerata</taxon>
        <taxon>Arachnida</taxon>
        <taxon>Acari</taxon>
        <taxon>Parasitiformes</taxon>
        <taxon>Ixodida</taxon>
        <taxon>Ixodoidea</taxon>
        <taxon>Ixodidae</taxon>
        <taxon>Ixodinae</taxon>
        <taxon>Ixodes</taxon>
    </lineage>
</organism>
<gene>
    <name evidence="1" type="ORF">HPB47_010845</name>
</gene>
<keyword evidence="2" id="KW-1185">Reference proteome</keyword>
<evidence type="ECO:0000313" key="2">
    <source>
        <dbReference type="Proteomes" id="UP000805193"/>
    </source>
</evidence>
<dbReference type="Proteomes" id="UP000805193">
    <property type="component" value="Unassembled WGS sequence"/>
</dbReference>
<dbReference type="EMBL" id="JABSTQ010011381">
    <property type="protein sequence ID" value="KAG0412028.1"/>
    <property type="molecule type" value="Genomic_DNA"/>
</dbReference>
<protein>
    <submittedName>
        <fullName evidence="1">Uncharacterized protein</fullName>
    </submittedName>
</protein>
<accession>A0AC60NXY3</accession>